<dbReference type="GO" id="GO:0006308">
    <property type="term" value="P:DNA catabolic process"/>
    <property type="evidence" value="ECO:0007669"/>
    <property type="project" value="UniProtKB-UniRule"/>
</dbReference>
<evidence type="ECO:0000259" key="8">
    <source>
        <dbReference type="Pfam" id="PF13742"/>
    </source>
</evidence>
<dbReference type="PANTHER" id="PTHR30008">
    <property type="entry name" value="EXODEOXYRIBONUCLEASE 7 LARGE SUBUNIT"/>
    <property type="match status" value="1"/>
</dbReference>
<feature type="domain" description="Exonuclease VII large subunit C-terminal" evidence="7">
    <location>
        <begin position="124"/>
        <end position="343"/>
    </location>
</feature>
<feature type="domain" description="OB-fold nucleic acid binding" evidence="8">
    <location>
        <begin position="6"/>
        <end position="100"/>
    </location>
</feature>
<organism evidence="9 10">
    <name type="scientific">Clostridium chauvoei JF4335</name>
    <dbReference type="NCBI Taxonomy" id="1351755"/>
    <lineage>
        <taxon>Bacteria</taxon>
        <taxon>Bacillati</taxon>
        <taxon>Bacillota</taxon>
        <taxon>Clostridia</taxon>
        <taxon>Eubacteriales</taxon>
        <taxon>Clostridiaceae</taxon>
        <taxon>Clostridium</taxon>
    </lineage>
</organism>
<evidence type="ECO:0000259" key="7">
    <source>
        <dbReference type="Pfam" id="PF02601"/>
    </source>
</evidence>
<dbReference type="GO" id="GO:0008855">
    <property type="term" value="F:exodeoxyribonuclease VII activity"/>
    <property type="evidence" value="ECO:0007669"/>
    <property type="project" value="UniProtKB-UniRule"/>
</dbReference>
<dbReference type="GeneID" id="66301815"/>
<dbReference type="RefSeq" id="WP_079481393.1">
    <property type="nucleotide sequence ID" value="NZ_CBML010000006.1"/>
</dbReference>
<name>A0A1U6JE04_9CLOT</name>
<evidence type="ECO:0000256" key="3">
    <source>
        <dbReference type="ARBA" id="ARBA00022801"/>
    </source>
</evidence>
<comment type="catalytic activity">
    <reaction evidence="5 6">
        <text>Exonucleolytic cleavage in either 5'- to 3'- or 3'- to 5'-direction to yield nucleoside 5'-phosphates.</text>
        <dbReference type="EC" id="3.1.11.6"/>
    </reaction>
</comment>
<dbReference type="InterPro" id="IPR020579">
    <property type="entry name" value="Exonuc_VII_lsu_C"/>
</dbReference>
<evidence type="ECO:0000256" key="1">
    <source>
        <dbReference type="ARBA" id="ARBA00022490"/>
    </source>
</evidence>
<dbReference type="EC" id="3.1.11.6" evidence="5"/>
<dbReference type="NCBIfam" id="TIGR00237">
    <property type="entry name" value="xseA"/>
    <property type="match status" value="1"/>
</dbReference>
<dbReference type="GO" id="GO:0003676">
    <property type="term" value="F:nucleic acid binding"/>
    <property type="evidence" value="ECO:0007669"/>
    <property type="project" value="InterPro"/>
</dbReference>
<dbReference type="InterPro" id="IPR003753">
    <property type="entry name" value="Exonuc_VII_L"/>
</dbReference>
<accession>A0A1U6JE04</accession>
<dbReference type="CDD" id="cd04489">
    <property type="entry name" value="ExoVII_LU_OBF"/>
    <property type="match status" value="1"/>
</dbReference>
<dbReference type="GO" id="GO:0009318">
    <property type="term" value="C:exodeoxyribonuclease VII complex"/>
    <property type="evidence" value="ECO:0007669"/>
    <property type="project" value="UniProtKB-UniRule"/>
</dbReference>
<evidence type="ECO:0000256" key="6">
    <source>
        <dbReference type="RuleBase" id="RU004355"/>
    </source>
</evidence>
<evidence type="ECO:0000256" key="2">
    <source>
        <dbReference type="ARBA" id="ARBA00022722"/>
    </source>
</evidence>
<keyword evidence="2 5" id="KW-0540">Nuclease</keyword>
<sequence length="398" mass="45164">MKIKTLSVSEVNNYIKKTLDNDFILNNLSVKGEISNLKYHTSGHIYFSLKDSNGKLNCIMFRNRAMELDFDLEEGMEVTVKCRCSIYPGNGSLQLYIDEISKDGLGALYIKFEKLKAKLLKEGYFDEEYKKPVPSMPLRIGVITSETGAVIKDIINVTRRRNKMVDIVLYPANVQGNDAYKSIIKGLKFFNNKRNVDVIIVGRGGGSLEELWNFNEEELAIEIFKSNIPVVSAVGHEVDYTISDFVSDLRAATPSQAAEIVVPIESEIKQELIDIKYRLNELIENKFIQEKYKVENLKKILNLNTPMSKVANAYMEIDSIKNRLNISMLNKINNEKLKLESLNDILNAHNPVNILQKGYTIVEKDGKIISSKNELIGNDEIKILFKDGFLNGTFTSIK</sequence>
<evidence type="ECO:0000256" key="5">
    <source>
        <dbReference type="HAMAP-Rule" id="MF_00378"/>
    </source>
</evidence>
<dbReference type="GO" id="GO:0005737">
    <property type="term" value="C:cytoplasm"/>
    <property type="evidence" value="ECO:0007669"/>
    <property type="project" value="UniProtKB-SubCell"/>
</dbReference>
<dbReference type="Pfam" id="PF13742">
    <property type="entry name" value="tRNA_anti_2"/>
    <property type="match status" value="1"/>
</dbReference>
<comment type="function">
    <text evidence="5">Bidirectionally degrades single-stranded DNA into large acid-insoluble oligonucleotides, which are then degraded further into small acid-soluble oligonucleotides.</text>
</comment>
<keyword evidence="4 5" id="KW-0269">Exonuclease</keyword>
<evidence type="ECO:0000313" key="10">
    <source>
        <dbReference type="Proteomes" id="UP000190476"/>
    </source>
</evidence>
<proteinExistence type="inferred from homology"/>
<dbReference type="OrthoDB" id="9802795at2"/>
<dbReference type="Pfam" id="PF02601">
    <property type="entry name" value="Exonuc_VII_L"/>
    <property type="match status" value="1"/>
</dbReference>
<comment type="subunit">
    <text evidence="5">Heterooligomer composed of large and small subunits.</text>
</comment>
<dbReference type="HAMAP" id="MF_00378">
    <property type="entry name" value="Exonuc_7_L"/>
    <property type="match status" value="1"/>
</dbReference>
<keyword evidence="3 5" id="KW-0378">Hydrolase</keyword>
<keyword evidence="1 5" id="KW-0963">Cytoplasm</keyword>
<keyword evidence="10" id="KW-1185">Reference proteome</keyword>
<evidence type="ECO:0000256" key="4">
    <source>
        <dbReference type="ARBA" id="ARBA00022839"/>
    </source>
</evidence>
<protein>
    <recommendedName>
        <fullName evidence="5">Exodeoxyribonuclease 7 large subunit</fullName>
        <ecNumber evidence="5">3.1.11.6</ecNumber>
    </recommendedName>
    <alternativeName>
        <fullName evidence="5">Exodeoxyribonuclease VII large subunit</fullName>
        <shortName evidence="5">Exonuclease VII large subunit</shortName>
    </alternativeName>
</protein>
<dbReference type="EMBL" id="LT799839">
    <property type="protein sequence ID" value="SLK18532.1"/>
    <property type="molecule type" value="Genomic_DNA"/>
</dbReference>
<dbReference type="PANTHER" id="PTHR30008:SF0">
    <property type="entry name" value="EXODEOXYRIBONUCLEASE 7 LARGE SUBUNIT"/>
    <property type="match status" value="1"/>
</dbReference>
<comment type="similarity">
    <text evidence="5 6">Belongs to the XseA family.</text>
</comment>
<reference evidence="10" key="1">
    <citation type="submission" date="2017-03" db="EMBL/GenBank/DDBJ databases">
        <authorList>
            <person name="Falquet L."/>
            <person name="Falquet L."/>
        </authorList>
    </citation>
    <scope>NUCLEOTIDE SEQUENCE [LARGE SCALE GENOMIC DNA]</scope>
</reference>
<gene>
    <name evidence="5" type="primary">xseA</name>
    <name evidence="9" type="ORF">CCH01_14840</name>
</gene>
<dbReference type="STRING" id="1351755.CCH01_14840"/>
<dbReference type="InterPro" id="IPR025824">
    <property type="entry name" value="OB-fold_nuc-bd_dom"/>
</dbReference>
<dbReference type="Proteomes" id="UP000190476">
    <property type="component" value="Chromosome I"/>
</dbReference>
<evidence type="ECO:0000313" key="9">
    <source>
        <dbReference type="EMBL" id="SLK18532.1"/>
    </source>
</evidence>
<comment type="subcellular location">
    <subcellularLocation>
        <location evidence="5 6">Cytoplasm</location>
    </subcellularLocation>
</comment>
<dbReference type="AlphaFoldDB" id="A0A1U6JE04"/>